<keyword evidence="2" id="KW-0472">Membrane</keyword>
<feature type="region of interest" description="Disordered" evidence="1">
    <location>
        <begin position="155"/>
        <end position="179"/>
    </location>
</feature>
<proteinExistence type="predicted"/>
<sequence>MAKKKNGVDDFNFDNLDLDWNDFDEPPRNKDKKRNPIMETGRTIKRSALSAIWPEGKRDQVILKGMPDSATDAYKGYQDAKSVAKDVYAHTKDELVKTERVIKNQARQLGPTMKKYLPDAITRRVDKWARSDEIQGGKYDPEQAGLDRMMAEVFNGQGGGGSEAPMSAQEQRDAQQQATENRIRDGVKDMKSDAMLNAVLSIARDTNSTAALTRGVLLNVERKQLELGYRTLFALQDLSKLKQTEFDRNTPALEAIVKNTALPDYAKEDFSEVRWAHVRRQAAEWMNPLKYAEGFMDSIRQKATKKISGAFSDGRGILETIMGMGVEDDFGMEDSSSLSPDARKKNGRDKATGWATKFLAKKLLGPLVEKGQGKSKAWLEDNPQAMSAIERAKFLARGATDGTISNSAIAGESEGFLANLFRMGNTLGIVDPMKRENVFLDERNVENLNRAAKFDRKFYLTVVESLPALLSEINKSIRRGYGEHADVEYDMTTRGITSRRDLADRVRKGLADDKGRQKTQESINGVVDYIDQKKTLEPKERQQLADYIESRAATGKSMDVDAIIKDQTQLFRYMGGNTARKVVDALKHVAAGTAGENWGLSNELHDRISSVQVHYKRRQEAVDQAATIYGERILRDAGIFNYDKKNNVFAADKDFVDPYTMFNDTRMGKTRTGRALTREQELQRKLQNGSATADYIRRKFGEDAGIEDTLSAGSALNDVAGGKGRYGGGITARQMARVLYGETETNLVDLLGGQDRKNASGETDRLIEAIRATNVTTYVQEILKHVKNMDEEGVLLASLEGGSGPDGAGTGGGDGDGPAPRGGGPRRRRIILGESGLLRRWGGILFDTAGSGFNLAKRGVLGAKDRLGKFGSWARGKFSAGDGPGIFSKLKGLASGSISGAFGSALEFGKGLLGVRDVYDERGKVVLQGKRLEAGEYWQLSEDGNHLHNPKTLDEIQLGMDILDNAGNVILSAADLAAAGKLSYYKGGKLQSLFKAMSHKSGNFLRKVIEAPKKVLDRLSPKAKSIKEWFTTAPDIYVKGETFPRMTSMLMRQGKYLLKATKTPVFSVKDITGPIVDDAGNDIITAQEMQNPDFKLVDKWGRDIKSPLQRIIGRVGSLLSRGKDLVMGIPDMLRKGAGRLKHLATNNPIANWFKGKGGGDFFSNNSLFGGLNTTGKKTNHILIRIYKLLNRRMPGEPEDEGWTEEMEKGAGGGKGVKDAFKSAQRFGRGVRARLNRRWGRRFRNGRAGVSDWFRGKRDGLMGWAGGVRDRFNNFSDSMRESEFDIGTRYDVERRLAGRDDETADFYRSRLHRKGKFSRNKFKDAIHDDITAAGEAGSEAINAAKGKAQSIGSKLLDRMNRMVNLQEVSWFNTMRSSLEENGAQEGFIRGMYAKFSRRMKFKEGGEKRDYLQFFRRKRADHEGASAGSGGRSGGKAKGIMDMFKSIPVIGPLVSILGTVASVMGTIAKWGILKPAKLLGQGAWWLASGGARMLGGAAMRGLIMPVATAAGAVVTAVGWPVILAVGAVVGLTWAAFKIATTTYTEYLDTLRLAQYGFQDYDKWSSDDGAKARYLEKQLKQYVSFNETGQATCRGLGAKEVQELAVGFGVAEDDKSGMLAFQAMMLQRFIPIYLRWLSALYAQERDIQLADVGNANKVSKSEMKSIFNKVQLTKDAPHLRALTDPRNVDRSLWQKFKDAVTFTSPDLLDADDVMDVQEDVLRGINRRMEDKKNRKFNKGALEARGIEESGVKEAFSALAATDKETRENAPRPNGWEDGTEQIQIQVDQFAVLNQKDVDALESIRFKTYGLKELDPAIVGQLKMLERFVLPNIDIKNASYKGKWTEAMDVIEPQGWKDPNRSEKLRLWFTSRFLPTFMFYVCGYHRFVPTGDPLNVKLTGGYLFELGLLTSRAYNMKADIRQSVWEVAINPFGQDPNMDPGSVSKELETLKVLSKEADLAVRNLLNDKKPMGKRAKWADKNTNTSFYQTKDDGESTFFTAEDQKAAKAAGGFGGGTFTGTPTDINQAVDAMGGAKNYAAISTGSVGIKLGDVEPGSYKQLAEKYPVGSLNSEERVKQMISDVARSMGVPPSVALGMAYAESKFNYKAKNPYASAAGLFQFINSTWDSQLGQYGRQFGIPGQLMASSGGQFDPHANTILGVQFIRDNIMKAQKDLGGKAPPPAVAYLYHFLGPGGGRQFMQAWAKNPNAPATAAPPVTRKVLAGNQSVFYTKQGRLRTLDEVIRELNGRMGAVTANEMTADPSKTKQAINGLSPGAPTSSSPAVSSGAAANDPSMEGTAAGAGQNLPADNENRRDGAMETKGAMAADNAVATMSNGPALPGGTASGSSDMSNVADEVAKQAAADGLSPKDVEKVKAGAAQRAAQTGGGGQAPLSSDMSPAAGGFSNATVADQQLQVTKDIKAILEDMRKLMQSGAPMGPSSPPSGPAPKSTQTYPQPAPSLNVSRKTG</sequence>
<feature type="compositionally biased region" description="Gly residues" evidence="1">
    <location>
        <begin position="801"/>
        <end position="823"/>
    </location>
</feature>
<feature type="region of interest" description="Disordered" evidence="1">
    <location>
        <begin position="2353"/>
        <end position="2401"/>
    </location>
</feature>
<protein>
    <submittedName>
        <fullName evidence="4">Putative tail fiber protein</fullName>
    </submittedName>
</protein>
<feature type="region of interest" description="Disordered" evidence="1">
    <location>
        <begin position="2327"/>
        <end position="2346"/>
    </location>
</feature>
<dbReference type="Pfam" id="PF01464">
    <property type="entry name" value="SLT"/>
    <property type="match status" value="1"/>
</dbReference>
<evidence type="ECO:0000256" key="2">
    <source>
        <dbReference type="SAM" id="Phobius"/>
    </source>
</evidence>
<feature type="region of interest" description="Disordered" evidence="1">
    <location>
        <begin position="797"/>
        <end position="827"/>
    </location>
</feature>
<feature type="region of interest" description="Disordered" evidence="1">
    <location>
        <begin position="1"/>
        <end position="39"/>
    </location>
</feature>
<dbReference type="RefSeq" id="YP_009293219.1">
    <property type="nucleotide sequence ID" value="NC_031127.1"/>
</dbReference>
<dbReference type="EMBL" id="KX397368">
    <property type="protein sequence ID" value="ANZ49333.1"/>
    <property type="molecule type" value="Genomic_DNA"/>
</dbReference>
<dbReference type="InterPro" id="IPR023346">
    <property type="entry name" value="Lysozyme-like_dom_sf"/>
</dbReference>
<dbReference type="InterPro" id="IPR008258">
    <property type="entry name" value="Transglycosylase_SLT_dom_1"/>
</dbReference>
<evidence type="ECO:0000256" key="1">
    <source>
        <dbReference type="SAM" id="MobiDB-lite"/>
    </source>
</evidence>
<dbReference type="GeneID" id="29069373"/>
<keyword evidence="2" id="KW-0812">Transmembrane</keyword>
<gene>
    <name evidence="4" type="ORF">HUXLEY_251</name>
</gene>
<feature type="transmembrane region" description="Helical" evidence="2">
    <location>
        <begin position="1447"/>
        <end position="1466"/>
    </location>
</feature>
<feature type="compositionally biased region" description="Low complexity" evidence="1">
    <location>
        <begin position="2266"/>
        <end position="2285"/>
    </location>
</feature>
<feature type="compositionally biased region" description="Polar residues" evidence="1">
    <location>
        <begin position="2444"/>
        <end position="2463"/>
    </location>
</feature>
<dbReference type="Gene3D" id="1.10.530.10">
    <property type="match status" value="1"/>
</dbReference>
<feature type="region of interest" description="Disordered" evidence="1">
    <location>
        <begin position="2250"/>
        <end position="2309"/>
    </location>
</feature>
<feature type="region of interest" description="Disordered" evidence="1">
    <location>
        <begin position="2422"/>
        <end position="2463"/>
    </location>
</feature>
<reference evidence="5" key="1">
    <citation type="submission" date="2016-06" db="EMBL/GenBank/DDBJ databases">
        <authorList>
            <person name="Berg J.A."/>
            <person name="Grossarth S.E."/>
            <person name="Jarvis T.M."/>
            <person name="Merrill B.D."/>
            <person name="Breakwell D.P."/>
            <person name="Hope S."/>
            <person name="Grose J.H."/>
        </authorList>
    </citation>
    <scope>NUCLEOTIDE SEQUENCE [LARGE SCALE GENOMIC DNA]</scope>
</reference>
<name>A0A1B2IDJ1_9CAUD</name>
<feature type="transmembrane region" description="Helical" evidence="2">
    <location>
        <begin position="1500"/>
        <end position="1533"/>
    </location>
</feature>
<dbReference type="SUPFAM" id="SSF53955">
    <property type="entry name" value="Lysozyme-like"/>
    <property type="match status" value="1"/>
</dbReference>
<feature type="region of interest" description="Disordered" evidence="1">
    <location>
        <begin position="1197"/>
        <end position="1217"/>
    </location>
</feature>
<evidence type="ECO:0000259" key="3">
    <source>
        <dbReference type="Pfam" id="PF01464"/>
    </source>
</evidence>
<evidence type="ECO:0000313" key="5">
    <source>
        <dbReference type="Proteomes" id="UP000203302"/>
    </source>
</evidence>
<accession>A0A1B2IDJ1</accession>
<evidence type="ECO:0000313" key="4">
    <source>
        <dbReference type="EMBL" id="ANZ49333.1"/>
    </source>
</evidence>
<dbReference type="Proteomes" id="UP000203302">
    <property type="component" value="Segment"/>
</dbReference>
<dbReference type="KEGG" id="vg:29069373"/>
<keyword evidence="2" id="KW-1133">Transmembrane helix</keyword>
<organism evidence="4 5">
    <name type="scientific">Erwinia phage vB_EamM_Huxley</name>
    <dbReference type="NCBI Taxonomy" id="1883373"/>
    <lineage>
        <taxon>Viruses</taxon>
        <taxon>Duplodnaviria</taxon>
        <taxon>Heunggongvirae</taxon>
        <taxon>Uroviricota</taxon>
        <taxon>Caudoviricetes</taxon>
        <taxon>Chimalliviridae</taxon>
        <taxon>Machinavirus</taxon>
        <taxon>Machinavirus machina</taxon>
    </lineage>
</organism>
<feature type="domain" description="Transglycosylase SLT" evidence="3">
    <location>
        <begin position="2078"/>
        <end position="2168"/>
    </location>
</feature>